<dbReference type="AlphaFoldDB" id="A0A7I9ZRT3"/>
<evidence type="ECO:0000313" key="3">
    <source>
        <dbReference type="Proteomes" id="UP000465304"/>
    </source>
</evidence>
<dbReference type="RefSeq" id="WP_163890996.1">
    <property type="nucleotide sequence ID" value="NZ_BLLB01000002.1"/>
</dbReference>
<comment type="caution">
    <text evidence="2">The sequence shown here is derived from an EMBL/GenBank/DDBJ whole genome shotgun (WGS) entry which is preliminary data.</text>
</comment>
<sequence>MTTCLICGHPAEDHQNLIATCGCGCTARRFGATPHGVPRGDLDRLLDAVKHAAAVVAEARADTEAWSRPQASGAAVRVSRAALDRVAATLDAALEQANAATGTGSYSDRTPVSRKVYDPLDGTEITEIVPPPHQVDR</sequence>
<evidence type="ECO:0000256" key="1">
    <source>
        <dbReference type="SAM" id="MobiDB-lite"/>
    </source>
</evidence>
<protein>
    <submittedName>
        <fullName evidence="2">Uncharacterized protein</fullName>
    </submittedName>
</protein>
<reference evidence="2 3" key="1">
    <citation type="journal article" date="2019" name="Emerg. Microbes Infect.">
        <title>Comprehensive subspecies identification of 175 nontuberculous mycobacteria species based on 7547 genomic profiles.</title>
        <authorList>
            <person name="Matsumoto Y."/>
            <person name="Kinjo T."/>
            <person name="Motooka D."/>
            <person name="Nabeya D."/>
            <person name="Jung N."/>
            <person name="Uechi K."/>
            <person name="Horii T."/>
            <person name="Iida T."/>
            <person name="Fujita J."/>
            <person name="Nakamura S."/>
        </authorList>
    </citation>
    <scope>NUCLEOTIDE SEQUENCE [LARGE SCALE GENOMIC DNA]</scope>
    <source>
        <strain evidence="2 3">JCM 30996</strain>
    </source>
</reference>
<feature type="compositionally biased region" description="Polar residues" evidence="1">
    <location>
        <begin position="99"/>
        <end position="110"/>
    </location>
</feature>
<gene>
    <name evidence="2" type="ORF">MHIP_38690</name>
</gene>
<dbReference type="EMBL" id="BLLB01000002">
    <property type="protein sequence ID" value="GFH03386.1"/>
    <property type="molecule type" value="Genomic_DNA"/>
</dbReference>
<organism evidence="2 3">
    <name type="scientific">Mycolicibacterium hippocampi</name>
    <dbReference type="NCBI Taxonomy" id="659824"/>
    <lineage>
        <taxon>Bacteria</taxon>
        <taxon>Bacillati</taxon>
        <taxon>Actinomycetota</taxon>
        <taxon>Actinomycetes</taxon>
        <taxon>Mycobacteriales</taxon>
        <taxon>Mycobacteriaceae</taxon>
        <taxon>Mycolicibacterium</taxon>
    </lineage>
</organism>
<proteinExistence type="predicted"/>
<dbReference type="Proteomes" id="UP000465304">
    <property type="component" value="Unassembled WGS sequence"/>
</dbReference>
<feature type="region of interest" description="Disordered" evidence="1">
    <location>
        <begin position="99"/>
        <end position="137"/>
    </location>
</feature>
<evidence type="ECO:0000313" key="2">
    <source>
        <dbReference type="EMBL" id="GFH03386.1"/>
    </source>
</evidence>
<name>A0A7I9ZRT3_9MYCO</name>
<accession>A0A7I9ZRT3</accession>
<keyword evidence="3" id="KW-1185">Reference proteome</keyword>